<organism evidence="3 4">
    <name type="scientific">Umbelopsis ramanniana AG</name>
    <dbReference type="NCBI Taxonomy" id="1314678"/>
    <lineage>
        <taxon>Eukaryota</taxon>
        <taxon>Fungi</taxon>
        <taxon>Fungi incertae sedis</taxon>
        <taxon>Mucoromycota</taxon>
        <taxon>Mucoromycotina</taxon>
        <taxon>Umbelopsidomycetes</taxon>
        <taxon>Umbelopsidales</taxon>
        <taxon>Umbelopsidaceae</taxon>
        <taxon>Umbelopsis</taxon>
    </lineage>
</organism>
<dbReference type="AlphaFoldDB" id="A0AAD5EBG5"/>
<dbReference type="SUPFAM" id="SSF47954">
    <property type="entry name" value="Cyclin-like"/>
    <property type="match status" value="1"/>
</dbReference>
<name>A0AAD5EBG5_UMBRA</name>
<feature type="region of interest" description="Disordered" evidence="1">
    <location>
        <begin position="338"/>
        <end position="368"/>
    </location>
</feature>
<dbReference type="RefSeq" id="XP_051445877.1">
    <property type="nucleotide sequence ID" value="XM_051588015.1"/>
</dbReference>
<dbReference type="Proteomes" id="UP001206595">
    <property type="component" value="Unassembled WGS sequence"/>
</dbReference>
<accession>A0AAD5EBG5</accession>
<comment type="caution">
    <text evidence="3">The sequence shown here is derived from an EMBL/GenBank/DDBJ whole genome shotgun (WGS) entry which is preliminary data.</text>
</comment>
<evidence type="ECO:0000259" key="2">
    <source>
        <dbReference type="Pfam" id="PF00134"/>
    </source>
</evidence>
<reference evidence="3" key="2">
    <citation type="journal article" date="2022" name="Proc. Natl. Acad. Sci. U.S.A.">
        <title>Diploid-dominant life cycles characterize the early evolution of Fungi.</title>
        <authorList>
            <person name="Amses K.R."/>
            <person name="Simmons D.R."/>
            <person name="Longcore J.E."/>
            <person name="Mondo S.J."/>
            <person name="Seto K."/>
            <person name="Jeronimo G.H."/>
            <person name="Bonds A.E."/>
            <person name="Quandt C.A."/>
            <person name="Davis W.J."/>
            <person name="Chang Y."/>
            <person name="Federici B.A."/>
            <person name="Kuo A."/>
            <person name="LaButti K."/>
            <person name="Pangilinan J."/>
            <person name="Andreopoulos W."/>
            <person name="Tritt A."/>
            <person name="Riley R."/>
            <person name="Hundley H."/>
            <person name="Johnson J."/>
            <person name="Lipzen A."/>
            <person name="Barry K."/>
            <person name="Lang B.F."/>
            <person name="Cuomo C.A."/>
            <person name="Buchler N.E."/>
            <person name="Grigoriev I.V."/>
            <person name="Spatafora J.W."/>
            <person name="Stajich J.E."/>
            <person name="James T.Y."/>
        </authorList>
    </citation>
    <scope>NUCLEOTIDE SEQUENCE</scope>
    <source>
        <strain evidence="3">AG</strain>
    </source>
</reference>
<dbReference type="PANTHER" id="PTHR14248">
    <property type="entry name" value="CYCLIN Y, ISOFORM A"/>
    <property type="match status" value="1"/>
</dbReference>
<dbReference type="EMBL" id="MU620909">
    <property type="protein sequence ID" value="KAI8580873.1"/>
    <property type="molecule type" value="Genomic_DNA"/>
</dbReference>
<keyword evidence="4" id="KW-1185">Reference proteome</keyword>
<dbReference type="Pfam" id="PF00134">
    <property type="entry name" value="Cyclin_N"/>
    <property type="match status" value="1"/>
</dbReference>
<protein>
    <recommendedName>
        <fullName evidence="2">Cyclin N-terminal domain-containing protein</fullName>
    </recommendedName>
</protein>
<feature type="region of interest" description="Disordered" evidence="1">
    <location>
        <begin position="1"/>
        <end position="51"/>
    </location>
</feature>
<sequence>MSLSEIQSPHKPHPKVVRKPVSISDDFSSNAITTRSQSTSSSSSSQADEFGMAQPMSMSDFMKREEVFSFPDVHFSDSSEDESNSITTEDLMEQTIKPGMVKSSKTESQIASQEAPPYINISASHAAAAATGDTVSKPSLKSLVKSNSTSSLLTVDATISKGNVDLTVKCVADVIYEIICNNHASLRFSTDSVLLYREASHRGPYGNVPYTKWRQIHEQLAYVFECGELRAECAIITLIYIERMLKSSKIDLYDGNWRLTILGALLLAVKVWDDCAVYNIDFISLFPEIGVRYMNTLERFFIRALNYDVSIKSSLFATEYFKLRGRAMTQRFQEKVSSYSKSSGTNQHRGSNEINRNPGLSQDDNGTPDKAALTQHFESCTMLSAKKAGKLEACSSRHGWKQSETFHDLSKIVTTAESSQLLITSTTTGPFGGVGGNIFDNIDDFRKCNSDLAFVTLGKAIIN</sequence>
<dbReference type="InterPro" id="IPR006671">
    <property type="entry name" value="Cyclin_N"/>
</dbReference>
<dbReference type="CDD" id="cd20540">
    <property type="entry name" value="CYCLIN_CCNY_like"/>
    <property type="match status" value="1"/>
</dbReference>
<dbReference type="GeneID" id="75913360"/>
<evidence type="ECO:0000256" key="1">
    <source>
        <dbReference type="SAM" id="MobiDB-lite"/>
    </source>
</evidence>
<dbReference type="InterPro" id="IPR036915">
    <property type="entry name" value="Cyclin-like_sf"/>
</dbReference>
<feature type="domain" description="Cyclin N-terminal" evidence="2">
    <location>
        <begin position="220"/>
        <end position="309"/>
    </location>
</feature>
<dbReference type="Gene3D" id="1.10.472.10">
    <property type="entry name" value="Cyclin-like"/>
    <property type="match status" value="1"/>
</dbReference>
<gene>
    <name evidence="3" type="ORF">K450DRAFT_234986</name>
</gene>
<proteinExistence type="predicted"/>
<feature type="compositionally biased region" description="Low complexity" evidence="1">
    <location>
        <begin position="33"/>
        <end position="46"/>
    </location>
</feature>
<evidence type="ECO:0000313" key="4">
    <source>
        <dbReference type="Proteomes" id="UP001206595"/>
    </source>
</evidence>
<evidence type="ECO:0000313" key="3">
    <source>
        <dbReference type="EMBL" id="KAI8580873.1"/>
    </source>
</evidence>
<reference evidence="3" key="1">
    <citation type="submission" date="2021-06" db="EMBL/GenBank/DDBJ databases">
        <authorList>
            <consortium name="DOE Joint Genome Institute"/>
            <person name="Mondo S.J."/>
            <person name="Amses K.R."/>
            <person name="Simmons D.R."/>
            <person name="Longcore J.E."/>
            <person name="Seto K."/>
            <person name="Alves G.H."/>
            <person name="Bonds A.E."/>
            <person name="Quandt C.A."/>
            <person name="Davis W.J."/>
            <person name="Chang Y."/>
            <person name="Letcher P.M."/>
            <person name="Powell M.J."/>
            <person name="Kuo A."/>
            <person name="Labutti K."/>
            <person name="Pangilinan J."/>
            <person name="Andreopoulos W."/>
            <person name="Tritt A."/>
            <person name="Riley R."/>
            <person name="Hundley H."/>
            <person name="Johnson J."/>
            <person name="Lipzen A."/>
            <person name="Barry K."/>
            <person name="Berbee M.L."/>
            <person name="Buchler N.E."/>
            <person name="Grigoriev I.V."/>
            <person name="Spatafora J.W."/>
            <person name="Stajich J.E."/>
            <person name="James T.Y."/>
        </authorList>
    </citation>
    <scope>NUCLEOTIDE SEQUENCE</scope>
    <source>
        <strain evidence="3">AG</strain>
    </source>
</reference>
<feature type="compositionally biased region" description="Polar residues" evidence="1">
    <location>
        <begin position="338"/>
        <end position="365"/>
    </location>
</feature>